<sequence length="336" mass="37344">MAFISKIVLVAFMATAISGDLAATNATKNDWQRYKTDFQKDYSTPVSDESRQLQFSKNLNEMKLNNELYKSGLVSFNQEINEFSDWTPQEIDNLLGFKADVLLSATNNTIWKAPVKDNYPPHHDWRSKGYVTPVKNQGRCGSCYIFSVIGAIEGSNRKKTERLVSLSEQNMLDCGPAFTCSGGNPMMVYELAKKGINSDKKYPYSGVKSKCRFDKNDIAGKVSGFNSIKFGDEAALKSAIFLQGPIAIGMDAKHASFMGYKSGIWSDPKCQSGVTKLNHAVLVVGYGTDPKTKKDYYICKNSFGTRWGEQGYFKMERNNGNKCGQASIVSWPTAPM</sequence>
<protein>
    <submittedName>
        <fullName evidence="2">Pept_C1 domain-containing protein</fullName>
    </submittedName>
</protein>
<proteinExistence type="predicted"/>
<name>A0AC35U8H3_9BILA</name>
<evidence type="ECO:0000313" key="1">
    <source>
        <dbReference type="Proteomes" id="UP000095286"/>
    </source>
</evidence>
<reference evidence="2" key="1">
    <citation type="submission" date="2016-11" db="UniProtKB">
        <authorList>
            <consortium name="WormBaseParasite"/>
        </authorList>
    </citation>
    <scope>IDENTIFICATION</scope>
    <source>
        <strain evidence="2">KR3021</strain>
    </source>
</reference>
<evidence type="ECO:0000313" key="2">
    <source>
        <dbReference type="WBParaSite" id="RSKR_0000849300.1"/>
    </source>
</evidence>
<dbReference type="Proteomes" id="UP000095286">
    <property type="component" value="Unplaced"/>
</dbReference>
<dbReference type="WBParaSite" id="RSKR_0000849300.1">
    <property type="protein sequence ID" value="RSKR_0000849300.1"/>
    <property type="gene ID" value="RSKR_0000849300"/>
</dbReference>
<organism evidence="1 2">
    <name type="scientific">Rhabditophanes sp. KR3021</name>
    <dbReference type="NCBI Taxonomy" id="114890"/>
    <lineage>
        <taxon>Eukaryota</taxon>
        <taxon>Metazoa</taxon>
        <taxon>Ecdysozoa</taxon>
        <taxon>Nematoda</taxon>
        <taxon>Chromadorea</taxon>
        <taxon>Rhabditida</taxon>
        <taxon>Tylenchina</taxon>
        <taxon>Panagrolaimomorpha</taxon>
        <taxon>Strongyloidoidea</taxon>
        <taxon>Alloionematidae</taxon>
        <taxon>Rhabditophanes</taxon>
    </lineage>
</organism>
<accession>A0AC35U8H3</accession>